<feature type="compositionally biased region" description="Basic and acidic residues" evidence="5">
    <location>
        <begin position="225"/>
        <end position="253"/>
    </location>
</feature>
<name>A0A086Q1D9_TOXGO</name>
<dbReference type="SUPFAM" id="SSF144232">
    <property type="entry name" value="HIT/MYND zinc finger-like"/>
    <property type="match status" value="1"/>
</dbReference>
<dbReference type="Pfam" id="PF04438">
    <property type="entry name" value="zf-HIT"/>
    <property type="match status" value="1"/>
</dbReference>
<evidence type="ECO:0000256" key="1">
    <source>
        <dbReference type="ARBA" id="ARBA00022723"/>
    </source>
</evidence>
<keyword evidence="3" id="KW-0862">Zinc</keyword>
<dbReference type="PROSITE" id="PS51083">
    <property type="entry name" value="ZF_HIT"/>
    <property type="match status" value="1"/>
</dbReference>
<dbReference type="OrthoDB" id="18412at2759"/>
<protein>
    <submittedName>
        <fullName evidence="7">HIT zinc finger protein</fullName>
    </submittedName>
</protein>
<feature type="compositionally biased region" description="Basic and acidic residues" evidence="5">
    <location>
        <begin position="268"/>
        <end position="285"/>
    </location>
</feature>
<feature type="region of interest" description="Disordered" evidence="5">
    <location>
        <begin position="195"/>
        <end position="354"/>
    </location>
</feature>
<dbReference type="GO" id="GO:0005634">
    <property type="term" value="C:nucleus"/>
    <property type="evidence" value="ECO:0007669"/>
    <property type="project" value="TreeGrafter"/>
</dbReference>
<gene>
    <name evidence="7" type="ORF">TGVAND_252400</name>
</gene>
<feature type="region of interest" description="Disordered" evidence="5">
    <location>
        <begin position="592"/>
        <end position="638"/>
    </location>
</feature>
<dbReference type="GO" id="GO:0008270">
    <property type="term" value="F:zinc ion binding"/>
    <property type="evidence" value="ECO:0007669"/>
    <property type="project" value="UniProtKB-UniRule"/>
</dbReference>
<keyword evidence="1" id="KW-0479">Metal-binding</keyword>
<dbReference type="Proteomes" id="UP000028840">
    <property type="component" value="Unassembled WGS sequence"/>
</dbReference>
<feature type="region of interest" description="Disordered" evidence="5">
    <location>
        <begin position="394"/>
        <end position="459"/>
    </location>
</feature>
<reference evidence="7 8" key="2">
    <citation type="journal article" date="2015" name="Eukaryot. Cell">
        <title>Genetic mapping reveals that sinefungin resistance in Toxoplasma gondii is controlled by a putative amino acid transporter locus that can be used as a negative selectable marker.</title>
        <authorList>
            <person name="Behnke M.S."/>
            <person name="Khan A."/>
            <person name="Sibley L.D."/>
        </authorList>
    </citation>
    <scope>NUCLEOTIDE SEQUENCE [LARGE SCALE GENOMIC DNA]</scope>
    <source>
        <strain evidence="7 8">VAND</strain>
    </source>
</reference>
<feature type="compositionally biased region" description="Acidic residues" evidence="5">
    <location>
        <begin position="617"/>
        <end position="638"/>
    </location>
</feature>
<evidence type="ECO:0000256" key="4">
    <source>
        <dbReference type="PROSITE-ProRule" id="PRU00453"/>
    </source>
</evidence>
<feature type="compositionally biased region" description="Basic residues" evidence="5">
    <location>
        <begin position="695"/>
        <end position="704"/>
    </location>
</feature>
<feature type="region of interest" description="Disordered" evidence="5">
    <location>
        <begin position="1"/>
        <end position="22"/>
    </location>
</feature>
<dbReference type="GO" id="GO:0070761">
    <property type="term" value="C:pre-snoRNP complex"/>
    <property type="evidence" value="ECO:0007669"/>
    <property type="project" value="TreeGrafter"/>
</dbReference>
<organism evidence="7 8">
    <name type="scientific">Toxoplasma gondii VAND</name>
    <dbReference type="NCBI Taxonomy" id="933077"/>
    <lineage>
        <taxon>Eukaryota</taxon>
        <taxon>Sar</taxon>
        <taxon>Alveolata</taxon>
        <taxon>Apicomplexa</taxon>
        <taxon>Conoidasida</taxon>
        <taxon>Coccidia</taxon>
        <taxon>Eucoccidiorida</taxon>
        <taxon>Eimeriorina</taxon>
        <taxon>Sarcocystidae</taxon>
        <taxon>Toxoplasma</taxon>
    </lineage>
</organism>
<feature type="domain" description="HIT-type" evidence="6">
    <location>
        <begin position="33"/>
        <end position="68"/>
    </location>
</feature>
<feature type="compositionally biased region" description="Basic and acidic residues" evidence="5">
    <location>
        <begin position="441"/>
        <end position="452"/>
    </location>
</feature>
<dbReference type="EMBL" id="AEYJ02000900">
    <property type="protein sequence ID" value="KFH06421.1"/>
    <property type="molecule type" value="Genomic_DNA"/>
</dbReference>
<keyword evidence="2 4" id="KW-0863">Zinc-finger</keyword>
<dbReference type="GO" id="GO:0048254">
    <property type="term" value="P:snoRNA localization"/>
    <property type="evidence" value="ECO:0007669"/>
    <property type="project" value="TreeGrafter"/>
</dbReference>
<dbReference type="PANTHER" id="PTHR13483:SF3">
    <property type="entry name" value="BOX C_D SNORNA PROTEIN 1"/>
    <property type="match status" value="1"/>
</dbReference>
<feature type="region of interest" description="Disordered" evidence="5">
    <location>
        <begin position="653"/>
        <end position="823"/>
    </location>
</feature>
<evidence type="ECO:0000313" key="8">
    <source>
        <dbReference type="Proteomes" id="UP000028840"/>
    </source>
</evidence>
<feature type="compositionally biased region" description="Low complexity" evidence="5">
    <location>
        <begin position="11"/>
        <end position="22"/>
    </location>
</feature>
<evidence type="ECO:0000259" key="6">
    <source>
        <dbReference type="PROSITE" id="PS51083"/>
    </source>
</evidence>
<dbReference type="CDD" id="cd23023">
    <property type="entry name" value="zf-HIT_BCD1"/>
    <property type="match status" value="1"/>
</dbReference>
<feature type="compositionally biased region" description="Acidic residues" evidence="5">
    <location>
        <begin position="403"/>
        <end position="415"/>
    </location>
</feature>
<evidence type="ECO:0000256" key="3">
    <source>
        <dbReference type="ARBA" id="ARBA00022833"/>
    </source>
</evidence>
<dbReference type="InterPro" id="IPR007529">
    <property type="entry name" value="Znf_HIT"/>
</dbReference>
<dbReference type="AlphaFoldDB" id="A0A086Q1D9"/>
<evidence type="ECO:0000256" key="5">
    <source>
        <dbReference type="SAM" id="MobiDB-lite"/>
    </source>
</evidence>
<dbReference type="PANTHER" id="PTHR13483">
    <property type="entry name" value="BOX C_D SNORNA PROTEIN 1-RELATED"/>
    <property type="match status" value="1"/>
</dbReference>
<dbReference type="VEuPathDB" id="ToxoDB:TGVAND_252400"/>
<reference evidence="7 8" key="1">
    <citation type="submission" date="2014-08" db="EMBL/GenBank/DDBJ databases">
        <authorList>
            <person name="Sibley D."/>
            <person name="Venepally P."/>
            <person name="Karamycheva S."/>
            <person name="Hadjithomas M."/>
            <person name="Khan A."/>
            <person name="Brunk B."/>
            <person name="Roos D."/>
            <person name="Caler E."/>
            <person name="Lorenzi H."/>
        </authorList>
    </citation>
    <scope>NUCLEOTIDE SEQUENCE [LARGE SCALE GENOMIC DNA]</scope>
    <source>
        <strain evidence="7 8">VAND</strain>
    </source>
</reference>
<feature type="compositionally biased region" description="Polar residues" evidence="5">
    <location>
        <begin position="1"/>
        <end position="10"/>
    </location>
</feature>
<evidence type="ECO:0000256" key="2">
    <source>
        <dbReference type="ARBA" id="ARBA00022771"/>
    </source>
</evidence>
<proteinExistence type="predicted"/>
<feature type="compositionally biased region" description="Low complexity" evidence="5">
    <location>
        <begin position="757"/>
        <end position="768"/>
    </location>
</feature>
<dbReference type="InterPro" id="IPR051639">
    <property type="entry name" value="BCD1"/>
</dbReference>
<comment type="caution">
    <text evidence="7">The sequence shown here is derived from an EMBL/GenBank/DDBJ whole genome shotgun (WGS) entry which is preliminary data.</text>
</comment>
<dbReference type="GO" id="GO:0000492">
    <property type="term" value="P:box C/D snoRNP assembly"/>
    <property type="evidence" value="ECO:0007669"/>
    <property type="project" value="TreeGrafter"/>
</dbReference>
<dbReference type="Gene3D" id="3.30.60.190">
    <property type="match status" value="1"/>
</dbReference>
<feature type="compositionally biased region" description="Acidic residues" evidence="5">
    <location>
        <begin position="286"/>
        <end position="300"/>
    </location>
</feature>
<feature type="compositionally biased region" description="Polar residues" evidence="5">
    <location>
        <begin position="318"/>
        <end position="341"/>
    </location>
</feature>
<dbReference type="GO" id="GO:0000463">
    <property type="term" value="P:maturation of LSU-rRNA from tricistronic rRNA transcript (SSU-rRNA, 5.8S rRNA, LSU-rRNA)"/>
    <property type="evidence" value="ECO:0007669"/>
    <property type="project" value="TreeGrafter"/>
</dbReference>
<sequence>MADGASAQTVESPPATESPAASAVYAGPSERLCVVCQSKEGIYRCSRCLRRTCSLACYKAHEKRPGQHREVFRSSSSSASASASASASSSASSSLSSSSSGASAEGGCPLLRSRVDYVALRDFDEKFLLRDFRLVEEAARVVEAAARHWRREADECAHRNRKRRSVHPQHLRALCVSRGIRFLFCPPNFSRRKVNTTRVVQRRSATPKPGQQGQSRHAESTAPQAEKREQERISRTAKSEEGTDPSAEKEAERTAVAGTTEAASHARARGDLDEKGQDDGEKGEQGEEGEEGEEDEEGEDGHEAPVLRAGDSSESKAVVNSGSDSSESKQASPSGRVTKPSTAPAGGKKEESSAIEWRVVFHFRELYVHRVLPAVHEDLPIYQVLAELLDAEGERGMSRDTEGAAEGETASEDDRDGSAASGEKRKKGDSRQEAVAGQKKPRTEKGVQRHTETTASCPSLAKHLARREELVLLLPSVGLSCRRSCSTSSVWPSSRSLPSSSVIIPARKCDRGWTLREALSGTVVVEFPEFFVALPEELSSFDCVQPTAVPPPLASPGEPRGIVAAGFGAPASRRSPAAFGASSADAFVPNSLAGAAGAQPGGSEDAENEGNAGNEGNAEDEDGAEDEEDEGDEEGSGDEELLAQIESLFPSAFGKSLKGHGPEPGFSDFSSAASTLEDASPVSTNAAGGGGGRDRGRRGGRSRGPHSGPKFGRPFGAAHAPASSFPQAALSPHQAVNAPPHPGARPPSSGVQTLEPAGAGAASADGQGNFPGAHAGCGSLGEDGRTFGYHRGGGRGRGRGFWRGGRERRGGRSFRRGQGVKNH</sequence>
<evidence type="ECO:0000313" key="7">
    <source>
        <dbReference type="EMBL" id="KFH06421.1"/>
    </source>
</evidence>
<accession>A0A086Q1D9</accession>